<keyword evidence="3" id="KW-1185">Reference proteome</keyword>
<evidence type="ECO:0000313" key="3">
    <source>
        <dbReference type="Proteomes" id="UP000245412"/>
    </source>
</evidence>
<dbReference type="AlphaFoldDB" id="A0AB73TAU2"/>
<dbReference type="Pfam" id="PF13426">
    <property type="entry name" value="PAS_9"/>
    <property type="match status" value="1"/>
</dbReference>
<dbReference type="InterPro" id="IPR029787">
    <property type="entry name" value="Nucleotide_cyclase"/>
</dbReference>
<dbReference type="Gene3D" id="3.30.450.40">
    <property type="match status" value="1"/>
</dbReference>
<organism evidence="2 3">
    <name type="scientific">Murimonas intestini</name>
    <dbReference type="NCBI Taxonomy" id="1337051"/>
    <lineage>
        <taxon>Bacteria</taxon>
        <taxon>Bacillati</taxon>
        <taxon>Bacillota</taxon>
        <taxon>Clostridia</taxon>
        <taxon>Lachnospirales</taxon>
        <taxon>Lachnospiraceae</taxon>
        <taxon>Murimonas</taxon>
    </lineage>
</organism>
<dbReference type="InterPro" id="IPR035965">
    <property type="entry name" value="PAS-like_dom_sf"/>
</dbReference>
<dbReference type="InterPro" id="IPR029016">
    <property type="entry name" value="GAF-like_dom_sf"/>
</dbReference>
<dbReference type="InterPro" id="IPR000160">
    <property type="entry name" value="GGDEF_dom"/>
</dbReference>
<dbReference type="EMBL" id="QGGY01000001">
    <property type="protein sequence ID" value="PWJ79179.1"/>
    <property type="molecule type" value="Genomic_DNA"/>
</dbReference>
<dbReference type="InterPro" id="IPR043128">
    <property type="entry name" value="Rev_trsase/Diguanyl_cyclase"/>
</dbReference>
<protein>
    <submittedName>
        <fullName evidence="2">Diguanylate cyclase (GGDEF)-like protein</fullName>
    </submittedName>
</protein>
<sequence length="773" mass="89758">MQNSTDENTIQSSLEENRDLLEFAVKLNMGFSKHYLDDSLTMIWGNNAFYEKTGYSEKEFLFRFPSLKRFGFLKSYDFLPMIAYLQKEYEAGKSCTEYEICMPVNHKKPVWMKLDCTFVAPKNNGIPMVYILYTDIDDFRKKEKEYYISEKEYKKNLEWMMSEYKGNIYVSDMETYDLLYINESYSNILQISAKQAVGQKCYKVIQGRDSPCPFCTNSFLSKDKIYNWEFYNSQLKQAFREKDKMLQWNGRRAHMGLSTALDSTNRNNRNCPDITVELKTMSVGLIRLDTEDHRSILWYNEKFLEMLEYTKEQFEEESLNRCAYMHPDDFERASMMAADLKETGDNAVLEVRVYTRSKEEKIWAITLYKVNSEDSRDGISSIYSMGIDLTEERKRNEKNTNIIGIDSLTGILNRAETEKQIKDYILNNSGSQAALFMVDTDNFKMVNDNYGHIVGDMVLTEMAEGMKTIMSKNDIVGRIGGDEFMIFMKNISGADDAARKAKELTEMFRHLFEDDKNSVSVSSSIGISIFPDNGETFKNLYSNADRALYQVKKLGKNSYMLYDDISAEKMLDNKYFTPRTKIESENNFANVSGDLLGYVFEMLYDSEDLDKSVNDVLEIIGKKFDVSRAYIFENSEDNLYTSNTYEWCSEGITSEIANLQNLSFSEHGNYKELFEDNTVFYCRDIRTLKRGQAEILAAQGIRSTLQCAILENKTFTGMIGFDECTGLRLWTQEEISLLIILSQLISLFLLKKKMGRMEQKIMRYQNLLDGSED</sequence>
<dbReference type="SMART" id="SM00267">
    <property type="entry name" value="GGDEF"/>
    <property type="match status" value="1"/>
</dbReference>
<dbReference type="Proteomes" id="UP000245412">
    <property type="component" value="Unassembled WGS sequence"/>
</dbReference>
<dbReference type="CDD" id="cd01949">
    <property type="entry name" value="GGDEF"/>
    <property type="match status" value="1"/>
</dbReference>
<dbReference type="InterPro" id="IPR052155">
    <property type="entry name" value="Biofilm_reg_signaling"/>
</dbReference>
<dbReference type="PANTHER" id="PTHR44757">
    <property type="entry name" value="DIGUANYLATE CYCLASE DGCP"/>
    <property type="match status" value="1"/>
</dbReference>
<evidence type="ECO:0000313" key="2">
    <source>
        <dbReference type="EMBL" id="PWJ79179.1"/>
    </source>
</evidence>
<dbReference type="SUPFAM" id="SSF55073">
    <property type="entry name" value="Nucleotide cyclase"/>
    <property type="match status" value="1"/>
</dbReference>
<comment type="caution">
    <text evidence="2">The sequence shown here is derived from an EMBL/GenBank/DDBJ whole genome shotgun (WGS) entry which is preliminary data.</text>
</comment>
<dbReference type="CDD" id="cd00130">
    <property type="entry name" value="PAS"/>
    <property type="match status" value="1"/>
</dbReference>
<dbReference type="NCBIfam" id="TIGR00254">
    <property type="entry name" value="GGDEF"/>
    <property type="match status" value="1"/>
</dbReference>
<dbReference type="SUPFAM" id="SSF55785">
    <property type="entry name" value="PYP-like sensor domain (PAS domain)"/>
    <property type="match status" value="2"/>
</dbReference>
<feature type="domain" description="GGDEF" evidence="1">
    <location>
        <begin position="431"/>
        <end position="564"/>
    </location>
</feature>
<dbReference type="PROSITE" id="PS50887">
    <property type="entry name" value="GGDEF"/>
    <property type="match status" value="1"/>
</dbReference>
<proteinExistence type="predicted"/>
<evidence type="ECO:0000259" key="1">
    <source>
        <dbReference type="PROSITE" id="PS50887"/>
    </source>
</evidence>
<dbReference type="PANTHER" id="PTHR44757:SF2">
    <property type="entry name" value="BIOFILM ARCHITECTURE MAINTENANCE PROTEIN MBAA"/>
    <property type="match status" value="1"/>
</dbReference>
<dbReference type="Gene3D" id="3.30.70.270">
    <property type="match status" value="1"/>
</dbReference>
<gene>
    <name evidence="2" type="ORF">C7383_101556</name>
</gene>
<dbReference type="SUPFAM" id="SSF55781">
    <property type="entry name" value="GAF domain-like"/>
    <property type="match status" value="1"/>
</dbReference>
<name>A0AB73TAU2_9FIRM</name>
<dbReference type="Gene3D" id="3.30.450.20">
    <property type="entry name" value="PAS domain"/>
    <property type="match status" value="1"/>
</dbReference>
<accession>A0AB73TAU2</accession>
<dbReference type="InterPro" id="IPR000014">
    <property type="entry name" value="PAS"/>
</dbReference>
<dbReference type="RefSeq" id="WP_257497376.1">
    <property type="nucleotide sequence ID" value="NZ_JANKBI010000001.1"/>
</dbReference>
<reference evidence="2 3" key="1">
    <citation type="submission" date="2018-05" db="EMBL/GenBank/DDBJ databases">
        <authorList>
            <person name="Goeker M."/>
            <person name="Huntemann M."/>
            <person name="Clum A."/>
            <person name="Pillay M."/>
            <person name="Palaniappan K."/>
            <person name="Varghese N."/>
            <person name="Mikhailova N."/>
            <person name="Stamatis D."/>
            <person name="Reddy T."/>
            <person name="Daum C."/>
            <person name="Shapiro N."/>
            <person name="Ivanova N."/>
            <person name="Kyrpides N."/>
            <person name="Woyke T."/>
        </authorList>
    </citation>
    <scope>NUCLEOTIDE SEQUENCE [LARGE SCALE GENOMIC DNA]</scope>
    <source>
        <strain evidence="2 3">DSM 26524</strain>
    </source>
</reference>
<dbReference type="Pfam" id="PF00990">
    <property type="entry name" value="GGDEF"/>
    <property type="match status" value="1"/>
</dbReference>